<dbReference type="FunFam" id="2.40.110.10:FF:000031">
    <property type="entry name" value="Acyl-CoA dehydrogenase, putative"/>
    <property type="match status" value="1"/>
</dbReference>
<dbReference type="SUPFAM" id="SSF56645">
    <property type="entry name" value="Acyl-CoA dehydrogenase NM domain-like"/>
    <property type="match status" value="1"/>
</dbReference>
<keyword evidence="16" id="KW-1185">Reference proteome</keyword>
<dbReference type="InterPro" id="IPR025878">
    <property type="entry name" value="Acyl-CoA_dh-like_C_dom"/>
</dbReference>
<comment type="function">
    <text evidence="7">Involved in the assimilation of dimethylsulphoniopropionate (DMSP), an important compound in the fixation of carbon in marine phytoplankton, by mediating the conversion of 3-(methylthio)propanoyl-CoA (MMPA-CoA) to 3-(methylthio)acryloyl-CoA (MTA-CoA).</text>
</comment>
<feature type="domain" description="Acyl-CoA oxidase/dehydrogenase middle" evidence="12">
    <location>
        <begin position="161"/>
        <end position="268"/>
    </location>
</feature>
<dbReference type="Gene3D" id="1.20.140.10">
    <property type="entry name" value="Butyryl-CoA Dehydrogenase, subunit A, domain 3"/>
    <property type="match status" value="1"/>
</dbReference>
<proteinExistence type="inferred from homology"/>
<dbReference type="Pfam" id="PF02771">
    <property type="entry name" value="Acyl-CoA_dh_N"/>
    <property type="match status" value="1"/>
</dbReference>
<dbReference type="InterPro" id="IPR046373">
    <property type="entry name" value="Acyl-CoA_Oxase/DH_mid-dom_sf"/>
</dbReference>
<evidence type="ECO:0000256" key="5">
    <source>
        <dbReference type="ARBA" id="ARBA00023002"/>
    </source>
</evidence>
<evidence type="ECO:0000256" key="1">
    <source>
        <dbReference type="ARBA" id="ARBA00001974"/>
    </source>
</evidence>
<dbReference type="OrthoDB" id="9807883at2"/>
<organism evidence="15 16">
    <name type="scientific">Roseiarcus fermentans</name>
    <dbReference type="NCBI Taxonomy" id="1473586"/>
    <lineage>
        <taxon>Bacteria</taxon>
        <taxon>Pseudomonadati</taxon>
        <taxon>Pseudomonadota</taxon>
        <taxon>Alphaproteobacteria</taxon>
        <taxon>Hyphomicrobiales</taxon>
        <taxon>Roseiarcaceae</taxon>
        <taxon>Roseiarcus</taxon>
    </lineage>
</organism>
<feature type="domain" description="Acyl-CoA dehydrogenase/oxidase C-terminal" evidence="11">
    <location>
        <begin position="283"/>
        <end position="449"/>
    </location>
</feature>
<evidence type="ECO:0000256" key="4">
    <source>
        <dbReference type="ARBA" id="ARBA00022827"/>
    </source>
</evidence>
<dbReference type="InterPro" id="IPR013786">
    <property type="entry name" value="AcylCoA_DH/ox_N"/>
</dbReference>
<evidence type="ECO:0000256" key="9">
    <source>
        <dbReference type="ARBA" id="ARBA00069043"/>
    </source>
</evidence>
<feature type="domain" description="Acetyl-CoA dehydrogenase-like C-terminal" evidence="14">
    <location>
        <begin position="478"/>
        <end position="586"/>
    </location>
</feature>
<evidence type="ECO:0000313" key="15">
    <source>
        <dbReference type="EMBL" id="RBP18275.1"/>
    </source>
</evidence>
<comment type="caution">
    <text evidence="15">The sequence shown here is derived from an EMBL/GenBank/DDBJ whole genome shotgun (WGS) entry which is preliminary data.</text>
</comment>
<dbReference type="Proteomes" id="UP000253529">
    <property type="component" value="Unassembled WGS sequence"/>
</dbReference>
<dbReference type="EMBL" id="QNRK01000001">
    <property type="protein sequence ID" value="RBP18275.1"/>
    <property type="molecule type" value="Genomic_DNA"/>
</dbReference>
<dbReference type="InterPro" id="IPR009100">
    <property type="entry name" value="AcylCoA_DH/oxidase_NM_dom_sf"/>
</dbReference>
<dbReference type="Pfam" id="PF02770">
    <property type="entry name" value="Acyl-CoA_dh_M"/>
    <property type="match status" value="1"/>
</dbReference>
<dbReference type="GO" id="GO:0050660">
    <property type="term" value="F:flavin adenine dinucleotide binding"/>
    <property type="evidence" value="ECO:0007669"/>
    <property type="project" value="InterPro"/>
</dbReference>
<evidence type="ECO:0000259" key="11">
    <source>
        <dbReference type="Pfam" id="PF00441"/>
    </source>
</evidence>
<evidence type="ECO:0000256" key="3">
    <source>
        <dbReference type="ARBA" id="ARBA00022630"/>
    </source>
</evidence>
<name>A0A366FX13_9HYPH</name>
<dbReference type="InterPro" id="IPR009075">
    <property type="entry name" value="AcylCo_DH/oxidase_C"/>
</dbReference>
<evidence type="ECO:0000256" key="10">
    <source>
        <dbReference type="RuleBase" id="RU362125"/>
    </source>
</evidence>
<dbReference type="InterPro" id="IPR006091">
    <property type="entry name" value="Acyl-CoA_Oxase/DH_mid-dom"/>
</dbReference>
<protein>
    <recommendedName>
        <fullName evidence="9">3-methylmercaptopropionyl-CoA dehydrogenase</fullName>
        <ecNumber evidence="8">1.3.99.41</ecNumber>
    </recommendedName>
</protein>
<accession>A0A366FX13</accession>
<dbReference type="PANTHER" id="PTHR42803">
    <property type="entry name" value="ACYL-COA DEHYDROGENASE"/>
    <property type="match status" value="1"/>
</dbReference>
<dbReference type="EC" id="1.3.99.41" evidence="8"/>
<dbReference type="InterPro" id="IPR052166">
    <property type="entry name" value="Diverse_Acyl-CoA_DH"/>
</dbReference>
<dbReference type="PANTHER" id="PTHR42803:SF1">
    <property type="entry name" value="BROAD-SPECIFICITY LINEAR ACYL-COA DEHYDROGENASE FADE5"/>
    <property type="match status" value="1"/>
</dbReference>
<evidence type="ECO:0000256" key="6">
    <source>
        <dbReference type="ARBA" id="ARBA00051388"/>
    </source>
</evidence>
<keyword evidence="5 10" id="KW-0560">Oxidoreductase</keyword>
<dbReference type="GO" id="GO:0016627">
    <property type="term" value="F:oxidoreductase activity, acting on the CH-CH group of donors"/>
    <property type="evidence" value="ECO:0007669"/>
    <property type="project" value="InterPro"/>
</dbReference>
<dbReference type="Pfam" id="PF00441">
    <property type="entry name" value="Acyl-CoA_dh_1"/>
    <property type="match status" value="1"/>
</dbReference>
<evidence type="ECO:0000313" key="16">
    <source>
        <dbReference type="Proteomes" id="UP000253529"/>
    </source>
</evidence>
<comment type="similarity">
    <text evidence="2 10">Belongs to the acyl-CoA dehydrogenase family.</text>
</comment>
<dbReference type="AlphaFoldDB" id="A0A366FX13"/>
<dbReference type="InterPro" id="IPR037069">
    <property type="entry name" value="AcylCoA_DH/ox_N_sf"/>
</dbReference>
<evidence type="ECO:0000259" key="14">
    <source>
        <dbReference type="Pfam" id="PF12806"/>
    </source>
</evidence>
<sequence length="596" mass="62485">MTYRSPVSDILFSLKAVAGLPELIAGKLDGDFDWDTLASVISEAGRFATEEIAPLNRTADTVGAAYENGAVTTPPGFADAYRRWAEAGWGGVSAPAEFGGMGLPHLVNVACTEIWNGASMAFALCPLLTEGAIGALKTYGARELLDRYLEPMIAGRWTGTMNLTEPQAGSDLNAVRTRAERADDGAYRLFGQKIFITYGEHDMAENIVHLVLARLPGAPAGTRGLSLFLAPKFLVDADGTLGARNDVRCGSIEHKLGIHGSPTCVMIFGENEGAKAWLVGEENRGLAAMFVMMNAARLAVGTQGVAIAERAYQQALEYARERRQGRSGKGGDGMAPIIEHPDVQRMLMTMKGYVHAARGICHLTAAALDLASHGRTEEERTEAANRAALLTPIAKAFSTDLGDEAASLGVQVHGGMGFIEQTGAAQHMRDSRIAAIYEGANGIHGIDLALRKLPLAGGATVRNQINWIYDVARAVSESGGGAFGATAGRLSEAAEALDGATREMQKWLASDSESALAGASSYLRLFGLTLGAACLAKAGLAGEALAADGDASELPRVALARFYAEKLLPVAPGLARSIVSGAAPLSAYEAVLADAI</sequence>
<comment type="cofactor">
    <cofactor evidence="1 10">
        <name>FAD</name>
        <dbReference type="ChEBI" id="CHEBI:57692"/>
    </cofactor>
</comment>
<dbReference type="Pfam" id="PF12806">
    <property type="entry name" value="Acyl-CoA_dh_C"/>
    <property type="match status" value="1"/>
</dbReference>
<evidence type="ECO:0000256" key="2">
    <source>
        <dbReference type="ARBA" id="ARBA00009347"/>
    </source>
</evidence>
<gene>
    <name evidence="15" type="ORF">DFR50_101219</name>
</gene>
<dbReference type="SUPFAM" id="SSF47203">
    <property type="entry name" value="Acyl-CoA dehydrogenase C-terminal domain-like"/>
    <property type="match status" value="1"/>
</dbReference>
<dbReference type="InterPro" id="IPR036250">
    <property type="entry name" value="AcylCo_DH-like_C"/>
</dbReference>
<evidence type="ECO:0000256" key="7">
    <source>
        <dbReference type="ARBA" id="ARBA00058683"/>
    </source>
</evidence>
<comment type="catalytic activity">
    <reaction evidence="6">
        <text>3-(methylsulfanyl)propanoyl-CoA + oxidized [electron-transfer flavoprotein] + H(+) = 3-(methylsulfanyl)acryloyl-CoA + reduced [electron-transfer flavoprotein]</text>
        <dbReference type="Rhea" id="RHEA:52612"/>
        <dbReference type="Rhea" id="RHEA-COMP:10685"/>
        <dbReference type="Rhea" id="RHEA-COMP:10686"/>
        <dbReference type="ChEBI" id="CHEBI:15378"/>
        <dbReference type="ChEBI" id="CHEBI:57692"/>
        <dbReference type="ChEBI" id="CHEBI:58307"/>
        <dbReference type="ChEBI" id="CHEBI:82815"/>
        <dbReference type="ChEBI" id="CHEBI:84994"/>
        <dbReference type="EC" id="1.3.99.41"/>
    </reaction>
    <physiologicalReaction direction="left-to-right" evidence="6">
        <dbReference type="Rhea" id="RHEA:52613"/>
    </physiologicalReaction>
</comment>
<keyword evidence="3 10" id="KW-0285">Flavoprotein</keyword>
<feature type="domain" description="Acyl-CoA dehydrogenase/oxidase N-terminal" evidence="13">
    <location>
        <begin position="42"/>
        <end position="155"/>
    </location>
</feature>
<evidence type="ECO:0000259" key="12">
    <source>
        <dbReference type="Pfam" id="PF02770"/>
    </source>
</evidence>
<keyword evidence="4 10" id="KW-0274">FAD</keyword>
<reference evidence="15 16" key="1">
    <citation type="submission" date="2018-06" db="EMBL/GenBank/DDBJ databases">
        <title>Genomic Encyclopedia of Type Strains, Phase IV (KMG-IV): sequencing the most valuable type-strain genomes for metagenomic binning, comparative biology and taxonomic classification.</title>
        <authorList>
            <person name="Goeker M."/>
        </authorList>
    </citation>
    <scope>NUCLEOTIDE SEQUENCE [LARGE SCALE GENOMIC DNA]</scope>
    <source>
        <strain evidence="15 16">DSM 24875</strain>
    </source>
</reference>
<evidence type="ECO:0000256" key="8">
    <source>
        <dbReference type="ARBA" id="ARBA00066694"/>
    </source>
</evidence>
<dbReference type="Gene3D" id="1.10.540.10">
    <property type="entry name" value="Acyl-CoA dehydrogenase/oxidase, N-terminal domain"/>
    <property type="match status" value="1"/>
</dbReference>
<evidence type="ECO:0000259" key="13">
    <source>
        <dbReference type="Pfam" id="PF02771"/>
    </source>
</evidence>
<dbReference type="Gene3D" id="2.40.110.10">
    <property type="entry name" value="Butyryl-CoA Dehydrogenase, subunit A, domain 2"/>
    <property type="match status" value="1"/>
</dbReference>
<dbReference type="RefSeq" id="WP_113887331.1">
    <property type="nucleotide sequence ID" value="NZ_QNRK01000001.1"/>
</dbReference>